<evidence type="ECO:0000256" key="3">
    <source>
        <dbReference type="ARBA" id="ARBA00022679"/>
    </source>
</evidence>
<dbReference type="InterPro" id="IPR000089">
    <property type="entry name" value="Biotin_lipoyl"/>
</dbReference>
<organism evidence="11 12">
    <name type="scientific">Govanella unica</name>
    <dbReference type="NCBI Taxonomy" id="2975056"/>
    <lineage>
        <taxon>Bacteria</taxon>
        <taxon>Pseudomonadati</taxon>
        <taxon>Pseudomonadota</taxon>
        <taxon>Alphaproteobacteria</taxon>
        <taxon>Emcibacterales</taxon>
        <taxon>Govanellaceae</taxon>
        <taxon>Govanella</taxon>
    </lineage>
</organism>
<evidence type="ECO:0000256" key="2">
    <source>
        <dbReference type="ARBA" id="ARBA00011484"/>
    </source>
</evidence>
<evidence type="ECO:0000256" key="6">
    <source>
        <dbReference type="ARBA" id="ARBA00025211"/>
    </source>
</evidence>
<keyword evidence="4 8" id="KW-0450">Lipoyl</keyword>
<dbReference type="PROSITE" id="PS00189">
    <property type="entry name" value="LIPOYL"/>
    <property type="match status" value="1"/>
</dbReference>
<keyword evidence="12" id="KW-1185">Reference proteome</keyword>
<keyword evidence="5 8" id="KW-0012">Acyltransferase</keyword>
<name>A0A9X3Z784_9PROT</name>
<dbReference type="EMBL" id="JANWOI010000002">
    <property type="protein sequence ID" value="MDA5193803.1"/>
    <property type="molecule type" value="Genomic_DNA"/>
</dbReference>
<dbReference type="InterPro" id="IPR011053">
    <property type="entry name" value="Single_hybrid_motif"/>
</dbReference>
<dbReference type="NCBIfam" id="TIGR01349">
    <property type="entry name" value="PDHac_trf_mito"/>
    <property type="match status" value="1"/>
</dbReference>
<dbReference type="Pfam" id="PF02817">
    <property type="entry name" value="E3_binding"/>
    <property type="match status" value="1"/>
</dbReference>
<dbReference type="InterPro" id="IPR036625">
    <property type="entry name" value="E3-bd_dom_sf"/>
</dbReference>
<dbReference type="InterPro" id="IPR004167">
    <property type="entry name" value="PSBD"/>
</dbReference>
<dbReference type="GO" id="GO:0006086">
    <property type="term" value="P:pyruvate decarboxylation to acetyl-CoA"/>
    <property type="evidence" value="ECO:0007669"/>
    <property type="project" value="InterPro"/>
</dbReference>
<accession>A0A9X3Z784</accession>
<dbReference type="GO" id="GO:0045254">
    <property type="term" value="C:pyruvate dehydrogenase complex"/>
    <property type="evidence" value="ECO:0007669"/>
    <property type="project" value="UniProtKB-UniRule"/>
</dbReference>
<dbReference type="FunFam" id="3.30.559.10:FF:000003">
    <property type="entry name" value="Acetyltransferase component of pyruvate dehydrogenase complex"/>
    <property type="match status" value="1"/>
</dbReference>
<dbReference type="SUPFAM" id="SSF47005">
    <property type="entry name" value="Peripheral subunit-binding domain of 2-oxo acid dehydrogenase complex"/>
    <property type="match status" value="1"/>
</dbReference>
<evidence type="ECO:0000313" key="12">
    <source>
        <dbReference type="Proteomes" id="UP001141619"/>
    </source>
</evidence>
<comment type="caution">
    <text evidence="11">The sequence shown here is derived from an EMBL/GenBank/DDBJ whole genome shotgun (WGS) entry which is preliminary data.</text>
</comment>
<dbReference type="Pfam" id="PF00364">
    <property type="entry name" value="Biotin_lipoyl"/>
    <property type="match status" value="1"/>
</dbReference>
<dbReference type="PROSITE" id="PS51826">
    <property type="entry name" value="PSBD"/>
    <property type="match status" value="1"/>
</dbReference>
<protein>
    <recommendedName>
        <fullName evidence="8">Acetyltransferase component of pyruvate dehydrogenase complex</fullName>
        <ecNumber evidence="8">2.3.1.12</ecNumber>
    </recommendedName>
</protein>
<dbReference type="EC" id="2.3.1.12" evidence="8"/>
<comment type="subunit">
    <text evidence="2">Forms a 24-polypeptide structural core with octahedral symmetry.</text>
</comment>
<dbReference type="PROSITE" id="PS50968">
    <property type="entry name" value="BIOTINYL_LIPOYL"/>
    <property type="match status" value="1"/>
</dbReference>
<evidence type="ECO:0000256" key="8">
    <source>
        <dbReference type="RuleBase" id="RU361137"/>
    </source>
</evidence>
<evidence type="ECO:0000256" key="5">
    <source>
        <dbReference type="ARBA" id="ARBA00023315"/>
    </source>
</evidence>
<evidence type="ECO:0000259" key="9">
    <source>
        <dbReference type="PROSITE" id="PS50968"/>
    </source>
</evidence>
<feature type="domain" description="Lipoyl-binding" evidence="9">
    <location>
        <begin position="2"/>
        <end position="78"/>
    </location>
</feature>
<comment type="function">
    <text evidence="6">The pyruvate dehydrogenase complex catalyzes the overall conversion of pyruvate to acetyl-CoA and CO(2). It contains multiple copies of three enzymatic components: pyruvate dehydrogenase (E1), dihydrolipoamide acetyltransferase (E2) and lipoamide dehydrogenase (E3).</text>
</comment>
<gene>
    <name evidence="11" type="ORF">NYP16_07540</name>
</gene>
<dbReference type="InterPro" id="IPR006257">
    <property type="entry name" value="LAT1"/>
</dbReference>
<dbReference type="Gene3D" id="3.30.559.10">
    <property type="entry name" value="Chloramphenicol acetyltransferase-like domain"/>
    <property type="match status" value="1"/>
</dbReference>
<feature type="domain" description="Peripheral subunit-binding (PSBD)" evidence="10">
    <location>
        <begin position="123"/>
        <end position="160"/>
    </location>
</feature>
<dbReference type="InterPro" id="IPR003016">
    <property type="entry name" value="2-oxoA_DH_lipoyl-BS"/>
</dbReference>
<dbReference type="InterPro" id="IPR045257">
    <property type="entry name" value="E2/Pdx1"/>
</dbReference>
<dbReference type="AlphaFoldDB" id="A0A9X3Z784"/>
<comment type="similarity">
    <text evidence="1 8">Belongs to the 2-oxoacid dehydrogenase family.</text>
</comment>
<evidence type="ECO:0000259" key="10">
    <source>
        <dbReference type="PROSITE" id="PS51826"/>
    </source>
</evidence>
<keyword evidence="11" id="KW-0670">Pyruvate</keyword>
<dbReference type="GO" id="GO:0004742">
    <property type="term" value="F:dihydrolipoyllysine-residue acetyltransferase activity"/>
    <property type="evidence" value="ECO:0007669"/>
    <property type="project" value="UniProtKB-UniRule"/>
</dbReference>
<sequence length="410" mass="43219">MSFEITMPALSPTMEKGNLAKWLVKEGDVVKSGDVIAEIETDKATMEVEAVDEGTVGKILVAEGTSDVPVGTLIAVLLEEGETEVAVPAAAKKAEPQPKAEAPKVEAVVPKAVPVAPDDSRVIASPLARRIAKQTGIDLTAVHGSGPGGRIIKRDLEETVAVAKPVPKAAAPKAAAAPVAGQQDIPFEEIRLSGMRKVIAERLSESKRTIPHFYLTVDVTLDKLMALRKEINQDEGVKLSVNDFIIKALAKALVAVPDANVQFHGDKLLKFSRADVSVAVAIEGGLMTPIIRDAANKGIAAIGAEMKALAEKARTGKLMPQDYQGGTVSLSNLGMFGIRQFDAVINPPQAAILAVGAGEQRAIVKNGAIEIAMQMTVTLSCDHRAIDGAVGAQFLTAFKALIENPMRMLL</sequence>
<reference evidence="11" key="2">
    <citation type="journal article" date="2023" name="Syst. Appl. Microbiol.">
        <title>Govania unica gen. nov., sp. nov., a rare biosphere bacterium that represents a novel family in the class Alphaproteobacteria.</title>
        <authorList>
            <person name="Vandamme P."/>
            <person name="Peeters C."/>
            <person name="Hettiarachchi A."/>
            <person name="Cnockaert M."/>
            <person name="Carlier A."/>
        </authorList>
    </citation>
    <scope>NUCLEOTIDE SEQUENCE</scope>
    <source>
        <strain evidence="11">LMG 31809</strain>
    </source>
</reference>
<proteinExistence type="inferred from homology"/>
<comment type="cofactor">
    <cofactor evidence="8">
        <name>(R)-lipoate</name>
        <dbReference type="ChEBI" id="CHEBI:83088"/>
    </cofactor>
    <text evidence="8">Binds 1 lipoyl cofactor covalently.</text>
</comment>
<dbReference type="PANTHER" id="PTHR23151">
    <property type="entry name" value="DIHYDROLIPOAMIDE ACETYL/SUCCINYL-TRANSFERASE-RELATED"/>
    <property type="match status" value="1"/>
</dbReference>
<dbReference type="CDD" id="cd06849">
    <property type="entry name" value="lipoyl_domain"/>
    <property type="match status" value="1"/>
</dbReference>
<dbReference type="Gene3D" id="4.10.320.10">
    <property type="entry name" value="E3-binding domain"/>
    <property type="match status" value="1"/>
</dbReference>
<keyword evidence="3 8" id="KW-0808">Transferase</keyword>
<evidence type="ECO:0000256" key="4">
    <source>
        <dbReference type="ARBA" id="ARBA00022823"/>
    </source>
</evidence>
<dbReference type="Proteomes" id="UP001141619">
    <property type="component" value="Unassembled WGS sequence"/>
</dbReference>
<dbReference type="InterPro" id="IPR023213">
    <property type="entry name" value="CAT-like_dom_sf"/>
</dbReference>
<evidence type="ECO:0000256" key="7">
    <source>
        <dbReference type="ARBA" id="ARBA00048370"/>
    </source>
</evidence>
<dbReference type="FunFam" id="2.40.50.100:FF:000010">
    <property type="entry name" value="Acetyltransferase component of pyruvate dehydrogenase complex"/>
    <property type="match status" value="1"/>
</dbReference>
<dbReference type="InterPro" id="IPR001078">
    <property type="entry name" value="2-oxoacid_DH_actylTfrase"/>
</dbReference>
<dbReference type="PANTHER" id="PTHR23151:SF90">
    <property type="entry name" value="DIHYDROLIPOYLLYSINE-RESIDUE ACETYLTRANSFERASE COMPONENT OF PYRUVATE DEHYDROGENASE COMPLEX, MITOCHONDRIAL-RELATED"/>
    <property type="match status" value="1"/>
</dbReference>
<dbReference type="RefSeq" id="WP_274943497.1">
    <property type="nucleotide sequence ID" value="NZ_JANWOI010000002.1"/>
</dbReference>
<dbReference type="SUPFAM" id="SSF51230">
    <property type="entry name" value="Single hybrid motif"/>
    <property type="match status" value="1"/>
</dbReference>
<dbReference type="SUPFAM" id="SSF52777">
    <property type="entry name" value="CoA-dependent acyltransferases"/>
    <property type="match status" value="1"/>
</dbReference>
<comment type="catalytic activity">
    <reaction evidence="7 8">
        <text>N(6)-[(R)-dihydrolipoyl]-L-lysyl-[protein] + acetyl-CoA = N(6)-[(R)-S(8)-acetyldihydrolipoyl]-L-lysyl-[protein] + CoA</text>
        <dbReference type="Rhea" id="RHEA:17017"/>
        <dbReference type="Rhea" id="RHEA-COMP:10475"/>
        <dbReference type="Rhea" id="RHEA-COMP:10478"/>
        <dbReference type="ChEBI" id="CHEBI:57287"/>
        <dbReference type="ChEBI" id="CHEBI:57288"/>
        <dbReference type="ChEBI" id="CHEBI:83100"/>
        <dbReference type="ChEBI" id="CHEBI:83111"/>
        <dbReference type="EC" id="2.3.1.12"/>
    </reaction>
</comment>
<dbReference type="Gene3D" id="2.40.50.100">
    <property type="match status" value="1"/>
</dbReference>
<reference evidence="11" key="1">
    <citation type="submission" date="2022-08" db="EMBL/GenBank/DDBJ databases">
        <authorList>
            <person name="Vandamme P."/>
            <person name="Hettiarachchi A."/>
            <person name="Peeters C."/>
            <person name="Cnockaert M."/>
            <person name="Carlier A."/>
        </authorList>
    </citation>
    <scope>NUCLEOTIDE SEQUENCE</scope>
    <source>
        <strain evidence="11">LMG 31809</strain>
    </source>
</reference>
<evidence type="ECO:0000313" key="11">
    <source>
        <dbReference type="EMBL" id="MDA5193803.1"/>
    </source>
</evidence>
<dbReference type="Pfam" id="PF00198">
    <property type="entry name" value="2-oxoacid_dh"/>
    <property type="match status" value="1"/>
</dbReference>
<evidence type="ECO:0000256" key="1">
    <source>
        <dbReference type="ARBA" id="ARBA00007317"/>
    </source>
</evidence>